<proteinExistence type="predicted"/>
<dbReference type="Proteomes" id="UP000562984">
    <property type="component" value="Unassembled WGS sequence"/>
</dbReference>
<gene>
    <name evidence="4" type="ORF">HKD39_14005</name>
</gene>
<protein>
    <submittedName>
        <fullName evidence="4">TetR family transcriptional regulator</fullName>
    </submittedName>
</protein>
<evidence type="ECO:0000259" key="3">
    <source>
        <dbReference type="PROSITE" id="PS50977"/>
    </source>
</evidence>
<dbReference type="GO" id="GO:0003700">
    <property type="term" value="F:DNA-binding transcription factor activity"/>
    <property type="evidence" value="ECO:0007669"/>
    <property type="project" value="TreeGrafter"/>
</dbReference>
<dbReference type="RefSeq" id="WP_171200498.1">
    <property type="nucleotide sequence ID" value="NZ_JABEND010000008.1"/>
</dbReference>
<reference evidence="4 5" key="1">
    <citation type="submission" date="2020-05" db="EMBL/GenBank/DDBJ databases">
        <title>Nakamurella sp. DB0629 isolated from air conditioner.</title>
        <authorList>
            <person name="Kim D.H."/>
            <person name="Kim D.-U."/>
        </authorList>
    </citation>
    <scope>NUCLEOTIDE SEQUENCE [LARGE SCALE GENOMIC DNA]</scope>
    <source>
        <strain evidence="4 5">DB0629</strain>
    </source>
</reference>
<dbReference type="Pfam" id="PF17940">
    <property type="entry name" value="TetR_C_31"/>
    <property type="match status" value="1"/>
</dbReference>
<evidence type="ECO:0000313" key="4">
    <source>
        <dbReference type="EMBL" id="NNG36806.1"/>
    </source>
</evidence>
<name>A0A849AB44_9ACTN</name>
<dbReference type="PROSITE" id="PS50977">
    <property type="entry name" value="HTH_TETR_2"/>
    <property type="match status" value="1"/>
</dbReference>
<feature type="domain" description="HTH tetR-type" evidence="3">
    <location>
        <begin position="10"/>
        <end position="70"/>
    </location>
</feature>
<dbReference type="InterPro" id="IPR009057">
    <property type="entry name" value="Homeodomain-like_sf"/>
</dbReference>
<dbReference type="EMBL" id="JABEND010000008">
    <property type="protein sequence ID" value="NNG36806.1"/>
    <property type="molecule type" value="Genomic_DNA"/>
</dbReference>
<keyword evidence="5" id="KW-1185">Reference proteome</keyword>
<evidence type="ECO:0000256" key="2">
    <source>
        <dbReference type="PROSITE-ProRule" id="PRU00335"/>
    </source>
</evidence>
<dbReference type="PRINTS" id="PR00455">
    <property type="entry name" value="HTHTETR"/>
</dbReference>
<organism evidence="4 5">
    <name type="scientific">Nakamurella aerolata</name>
    <dbReference type="NCBI Taxonomy" id="1656892"/>
    <lineage>
        <taxon>Bacteria</taxon>
        <taxon>Bacillati</taxon>
        <taxon>Actinomycetota</taxon>
        <taxon>Actinomycetes</taxon>
        <taxon>Nakamurellales</taxon>
        <taxon>Nakamurellaceae</taxon>
        <taxon>Nakamurella</taxon>
    </lineage>
</organism>
<dbReference type="PANTHER" id="PTHR30055:SF231">
    <property type="entry name" value="TRANSCRIPTIONAL REGULATORY PROTEIN (PROBABLY DEOR-FAMILY)-RELATED"/>
    <property type="match status" value="1"/>
</dbReference>
<evidence type="ECO:0000313" key="5">
    <source>
        <dbReference type="Proteomes" id="UP000562984"/>
    </source>
</evidence>
<dbReference type="InterPro" id="IPR001647">
    <property type="entry name" value="HTH_TetR"/>
</dbReference>
<sequence>MTSRAQRDPAGRKRAIVDAAAELIIEAGFNDVTHRKVAERAGVPLGSTTQYFTSLDDLRGQALEKLATFVDDGLVGLAEQLRSAADVPGALVRYLADYLTDPVRLRTDAAFYVASMEVPELRPLADRYYQGLVQLLSGYTSRRSARAIAIYVDGLLMHAVYQPELEDDDLSYALTRLMENPDA</sequence>
<dbReference type="SUPFAM" id="SSF46689">
    <property type="entry name" value="Homeodomain-like"/>
    <property type="match status" value="1"/>
</dbReference>
<dbReference type="Gene3D" id="1.10.357.10">
    <property type="entry name" value="Tetracycline Repressor, domain 2"/>
    <property type="match status" value="1"/>
</dbReference>
<dbReference type="Pfam" id="PF00440">
    <property type="entry name" value="TetR_N"/>
    <property type="match status" value="1"/>
</dbReference>
<dbReference type="InterPro" id="IPR050109">
    <property type="entry name" value="HTH-type_TetR-like_transc_reg"/>
</dbReference>
<dbReference type="InterPro" id="IPR041583">
    <property type="entry name" value="TetR_C_31"/>
</dbReference>
<dbReference type="InterPro" id="IPR036271">
    <property type="entry name" value="Tet_transcr_reg_TetR-rel_C_sf"/>
</dbReference>
<keyword evidence="1 2" id="KW-0238">DNA-binding</keyword>
<dbReference type="AlphaFoldDB" id="A0A849AB44"/>
<dbReference type="GO" id="GO:0000976">
    <property type="term" value="F:transcription cis-regulatory region binding"/>
    <property type="evidence" value="ECO:0007669"/>
    <property type="project" value="TreeGrafter"/>
</dbReference>
<feature type="DNA-binding region" description="H-T-H motif" evidence="2">
    <location>
        <begin position="33"/>
        <end position="52"/>
    </location>
</feature>
<dbReference type="SUPFAM" id="SSF48498">
    <property type="entry name" value="Tetracyclin repressor-like, C-terminal domain"/>
    <property type="match status" value="1"/>
</dbReference>
<accession>A0A849AB44</accession>
<evidence type="ECO:0000256" key="1">
    <source>
        <dbReference type="ARBA" id="ARBA00023125"/>
    </source>
</evidence>
<comment type="caution">
    <text evidence="4">The sequence shown here is derived from an EMBL/GenBank/DDBJ whole genome shotgun (WGS) entry which is preliminary data.</text>
</comment>
<dbReference type="PANTHER" id="PTHR30055">
    <property type="entry name" value="HTH-TYPE TRANSCRIPTIONAL REGULATOR RUTR"/>
    <property type="match status" value="1"/>
</dbReference>